<dbReference type="Proteomes" id="UP001165121">
    <property type="component" value="Unassembled WGS sequence"/>
</dbReference>
<dbReference type="AlphaFoldDB" id="A0A9W6U6L9"/>
<proteinExistence type="predicted"/>
<name>A0A9W6U6L9_9STRA</name>
<sequence length="321" mass="35626">MPTEDAPQIESYIVEELENCNVVDGEVGSDDDIENESDSDDEMELVYSKEPLTFNDQGAMARSAPGSDVGHGDAALAISGGSAAQGEPVDDRQERTAAPEAMQCDDEGVEEEELLLLCLLLVAVVVVLSQIDGRSIRRPVGEVIVVRTDFFPRLKANRSLKAYRRTVRCSPESFDKLQVLLEPLYYRKYGLLGKNTQHTFDYRLSVLLIYYRNGCDQDGDGIGGAANQLGMSRTPALRYIQKLEELLYGRMNDVVYFPAATADAEWDDMFDGFAVRGGDFPDVACIFDGTIVRTRRPSEHLVRLNLFFSLSNVWLTALNDG</sequence>
<evidence type="ECO:0000256" key="1">
    <source>
        <dbReference type="SAM" id="MobiDB-lite"/>
    </source>
</evidence>
<protein>
    <submittedName>
        <fullName evidence="2">Unnamed protein product</fullName>
    </submittedName>
</protein>
<organism evidence="2 3">
    <name type="scientific">Phytophthora fragariaefolia</name>
    <dbReference type="NCBI Taxonomy" id="1490495"/>
    <lineage>
        <taxon>Eukaryota</taxon>
        <taxon>Sar</taxon>
        <taxon>Stramenopiles</taxon>
        <taxon>Oomycota</taxon>
        <taxon>Peronosporomycetes</taxon>
        <taxon>Peronosporales</taxon>
        <taxon>Peronosporaceae</taxon>
        <taxon>Phytophthora</taxon>
    </lineage>
</organism>
<comment type="caution">
    <text evidence="2">The sequence shown here is derived from an EMBL/GenBank/DDBJ whole genome shotgun (WGS) entry which is preliminary data.</text>
</comment>
<evidence type="ECO:0000313" key="2">
    <source>
        <dbReference type="EMBL" id="GMF27007.1"/>
    </source>
</evidence>
<dbReference type="OrthoDB" id="128772at2759"/>
<keyword evidence="3" id="KW-1185">Reference proteome</keyword>
<dbReference type="EMBL" id="BSXT01000423">
    <property type="protein sequence ID" value="GMF27007.1"/>
    <property type="molecule type" value="Genomic_DNA"/>
</dbReference>
<accession>A0A9W6U6L9</accession>
<evidence type="ECO:0000313" key="3">
    <source>
        <dbReference type="Proteomes" id="UP001165121"/>
    </source>
</evidence>
<gene>
    <name evidence="2" type="ORF">Pfra01_000525600</name>
</gene>
<feature type="region of interest" description="Disordered" evidence="1">
    <location>
        <begin position="81"/>
        <end position="100"/>
    </location>
</feature>
<reference evidence="2" key="1">
    <citation type="submission" date="2023-04" db="EMBL/GenBank/DDBJ databases">
        <title>Phytophthora fragariaefolia NBRC 109709.</title>
        <authorList>
            <person name="Ichikawa N."/>
            <person name="Sato H."/>
            <person name="Tonouchi N."/>
        </authorList>
    </citation>
    <scope>NUCLEOTIDE SEQUENCE</scope>
    <source>
        <strain evidence="2">NBRC 109709</strain>
    </source>
</reference>